<feature type="compositionally biased region" description="Basic residues" evidence="1">
    <location>
        <begin position="7"/>
        <end position="25"/>
    </location>
</feature>
<dbReference type="Ensembl" id="ENSEBUT00000007554.1">
    <property type="protein sequence ID" value="ENSEBUP00000007083.1"/>
    <property type="gene ID" value="ENSEBUG00000004649.1"/>
</dbReference>
<evidence type="ECO:0000313" key="3">
    <source>
        <dbReference type="Ensembl" id="ENSEBUP00000007083.1"/>
    </source>
</evidence>
<dbReference type="OMA" id="EMEMFKF"/>
<dbReference type="InterPro" id="IPR039761">
    <property type="entry name" value="Bms1/Tsr1"/>
</dbReference>
<accession>A0A8C4NHY6</accession>
<dbReference type="GO" id="GO:0003924">
    <property type="term" value="F:GTPase activity"/>
    <property type="evidence" value="ECO:0007669"/>
    <property type="project" value="TreeGrafter"/>
</dbReference>
<keyword evidence="2" id="KW-0472">Membrane</keyword>
<proteinExistence type="predicted"/>
<dbReference type="GO" id="GO:0030686">
    <property type="term" value="C:90S preribosome"/>
    <property type="evidence" value="ECO:0007669"/>
    <property type="project" value="TreeGrafter"/>
</dbReference>
<organism evidence="3 4">
    <name type="scientific">Eptatretus burgeri</name>
    <name type="common">Inshore hagfish</name>
    <dbReference type="NCBI Taxonomy" id="7764"/>
    <lineage>
        <taxon>Eukaryota</taxon>
        <taxon>Metazoa</taxon>
        <taxon>Chordata</taxon>
        <taxon>Craniata</taxon>
        <taxon>Vertebrata</taxon>
        <taxon>Cyclostomata</taxon>
        <taxon>Myxini</taxon>
        <taxon>Myxiniformes</taxon>
        <taxon>Myxinidae</taxon>
        <taxon>Eptatretinae</taxon>
        <taxon>Eptatretus</taxon>
    </lineage>
</organism>
<dbReference type="AlphaFoldDB" id="A0A8C4NHY6"/>
<dbReference type="GO" id="GO:0034511">
    <property type="term" value="F:U3 snoRNA binding"/>
    <property type="evidence" value="ECO:0007669"/>
    <property type="project" value="TreeGrafter"/>
</dbReference>
<reference evidence="3" key="1">
    <citation type="submission" date="2025-08" db="UniProtKB">
        <authorList>
            <consortium name="Ensembl"/>
        </authorList>
    </citation>
    <scope>IDENTIFICATION</scope>
</reference>
<sequence length="204" mass="22501">METDAKKAHRKRLSGPKAEKKRRKRDGSAAGNKSDGKEAGTACPIRRNPKAFAVHSAVRLQKEFHHAADVALRRERLPVVDRAPLVLPPVIVVLAGPPLVGKTTLLRGLVRNYTRHRLAELHGPITVVAGKQRRVTLIECKNDLGCMIDLAKVADLVSLGFSVLLILPEFMFVPLMSAMFTSYNYFQESLCVGILHIGQCFPCT</sequence>
<protein>
    <submittedName>
        <fullName evidence="3">Uncharacterized protein</fullName>
    </submittedName>
</protein>
<evidence type="ECO:0000256" key="2">
    <source>
        <dbReference type="SAM" id="Phobius"/>
    </source>
</evidence>
<name>A0A8C4NHY6_EPTBU</name>
<dbReference type="PANTHER" id="PTHR12858:SF2">
    <property type="entry name" value="RIBOSOME BIOGENESIS PROTEIN BMS1 HOMOLOG"/>
    <property type="match status" value="1"/>
</dbReference>
<dbReference type="GeneTree" id="ENSGT00940000153195"/>
<dbReference type="GO" id="GO:0005525">
    <property type="term" value="F:GTP binding"/>
    <property type="evidence" value="ECO:0007669"/>
    <property type="project" value="TreeGrafter"/>
</dbReference>
<feature type="transmembrane region" description="Helical" evidence="2">
    <location>
        <begin position="156"/>
        <end position="180"/>
    </location>
</feature>
<feature type="region of interest" description="Disordered" evidence="1">
    <location>
        <begin position="1"/>
        <end position="44"/>
    </location>
</feature>
<evidence type="ECO:0000256" key="1">
    <source>
        <dbReference type="SAM" id="MobiDB-lite"/>
    </source>
</evidence>
<dbReference type="GO" id="GO:0000479">
    <property type="term" value="P:endonucleolytic cleavage of tricistronic rRNA transcript (SSU-rRNA, 5.8S rRNA, LSU-rRNA)"/>
    <property type="evidence" value="ECO:0007669"/>
    <property type="project" value="TreeGrafter"/>
</dbReference>
<evidence type="ECO:0000313" key="4">
    <source>
        <dbReference type="Proteomes" id="UP000694388"/>
    </source>
</evidence>
<dbReference type="Proteomes" id="UP000694388">
    <property type="component" value="Unplaced"/>
</dbReference>
<keyword evidence="2" id="KW-1133">Transmembrane helix</keyword>
<reference evidence="3" key="2">
    <citation type="submission" date="2025-09" db="UniProtKB">
        <authorList>
            <consortium name="Ensembl"/>
        </authorList>
    </citation>
    <scope>IDENTIFICATION</scope>
</reference>
<dbReference type="PANTHER" id="PTHR12858">
    <property type="entry name" value="RIBOSOME BIOGENESIS PROTEIN"/>
    <property type="match status" value="1"/>
</dbReference>
<dbReference type="GO" id="GO:0000462">
    <property type="term" value="P:maturation of SSU-rRNA from tricistronic rRNA transcript (SSU-rRNA, 5.8S rRNA, LSU-rRNA)"/>
    <property type="evidence" value="ECO:0007669"/>
    <property type="project" value="TreeGrafter"/>
</dbReference>
<keyword evidence="4" id="KW-1185">Reference proteome</keyword>
<keyword evidence="2" id="KW-0812">Transmembrane</keyword>